<dbReference type="Proteomes" id="UP000232196">
    <property type="component" value="Unassembled WGS sequence"/>
</dbReference>
<dbReference type="PIRSF" id="PIRSF000294">
    <property type="entry name" value="Cytochrome-c_peroxidase"/>
    <property type="match status" value="1"/>
</dbReference>
<evidence type="ECO:0000256" key="9">
    <source>
        <dbReference type="PIRSR" id="PIRSR000294-2"/>
    </source>
</evidence>
<comment type="caution">
    <text evidence="11">The sequence shown here is derived from an EMBL/GenBank/DDBJ whole genome shotgun (WGS) entry which is preliminary data.</text>
</comment>
<keyword evidence="2 8" id="KW-0349">Heme</keyword>
<dbReference type="InterPro" id="IPR051395">
    <property type="entry name" value="Cytochrome_c_Peroxidase/MauG"/>
</dbReference>
<dbReference type="InterPro" id="IPR004852">
    <property type="entry name" value="Di-haem_cyt_c_peroxidsae"/>
</dbReference>
<comment type="subcellular location">
    <subcellularLocation>
        <location evidence="1">Periplasm</location>
    </subcellularLocation>
</comment>
<dbReference type="InterPro" id="IPR023929">
    <property type="entry name" value="MbnH-like"/>
</dbReference>
<evidence type="ECO:0000259" key="10">
    <source>
        <dbReference type="PROSITE" id="PS51007"/>
    </source>
</evidence>
<dbReference type="GO" id="GO:0009055">
    <property type="term" value="F:electron transfer activity"/>
    <property type="evidence" value="ECO:0007669"/>
    <property type="project" value="InterPro"/>
</dbReference>
<evidence type="ECO:0000256" key="8">
    <source>
        <dbReference type="PIRSR" id="PIRSR000294-1"/>
    </source>
</evidence>
<feature type="binding site" description="axial binding residue" evidence="9">
    <location>
        <position position="95"/>
    </location>
    <ligand>
        <name>heme c</name>
        <dbReference type="ChEBI" id="CHEBI:61717"/>
        <label>1</label>
    </ligand>
    <ligandPart>
        <name>Fe</name>
        <dbReference type="ChEBI" id="CHEBI:18248"/>
    </ligandPart>
</feature>
<comment type="cofactor">
    <cofactor evidence="8">
        <name>heme</name>
        <dbReference type="ChEBI" id="CHEBI:30413"/>
    </cofactor>
    <text evidence="8">Binds 2 heme groups.</text>
</comment>
<feature type="binding site" description="covalent" evidence="8">
    <location>
        <position position="247"/>
    </location>
    <ligand>
        <name>heme c</name>
        <dbReference type="ChEBI" id="CHEBI:61717"/>
        <label>2</label>
    </ligand>
</feature>
<dbReference type="AlphaFoldDB" id="A0A2M9X9Y3"/>
<keyword evidence="5" id="KW-0574">Periplasm</keyword>
<dbReference type="GO" id="GO:0042597">
    <property type="term" value="C:periplasmic space"/>
    <property type="evidence" value="ECO:0007669"/>
    <property type="project" value="UniProtKB-SubCell"/>
</dbReference>
<evidence type="ECO:0000256" key="5">
    <source>
        <dbReference type="ARBA" id="ARBA00022764"/>
    </source>
</evidence>
<accession>A0A2M9X9Y3</accession>
<feature type="binding site" description="covalent" evidence="8">
    <location>
        <position position="91"/>
    </location>
    <ligand>
        <name>heme c</name>
        <dbReference type="ChEBI" id="CHEBI:61717"/>
        <label>1</label>
    </ligand>
</feature>
<keyword evidence="4" id="KW-0732">Signal</keyword>
<proteinExistence type="predicted"/>
<evidence type="ECO:0000256" key="2">
    <source>
        <dbReference type="ARBA" id="ARBA00022617"/>
    </source>
</evidence>
<evidence type="ECO:0000256" key="1">
    <source>
        <dbReference type="ARBA" id="ARBA00004418"/>
    </source>
</evidence>
<organism evidence="11 12">
    <name type="scientific">Leptospira hartskeerlii</name>
    <dbReference type="NCBI Taxonomy" id="2023177"/>
    <lineage>
        <taxon>Bacteria</taxon>
        <taxon>Pseudomonadati</taxon>
        <taxon>Spirochaetota</taxon>
        <taxon>Spirochaetia</taxon>
        <taxon>Leptospirales</taxon>
        <taxon>Leptospiraceae</taxon>
        <taxon>Leptospira</taxon>
    </lineage>
</organism>
<evidence type="ECO:0000313" key="11">
    <source>
        <dbReference type="EMBL" id="PJZ24517.1"/>
    </source>
</evidence>
<dbReference type="Pfam" id="PF03150">
    <property type="entry name" value="CCP_MauG"/>
    <property type="match status" value="1"/>
</dbReference>
<evidence type="ECO:0000256" key="6">
    <source>
        <dbReference type="ARBA" id="ARBA00023002"/>
    </source>
</evidence>
<feature type="domain" description="Cytochrome c" evidence="10">
    <location>
        <begin position="69"/>
        <end position="205"/>
    </location>
</feature>
<dbReference type="GO" id="GO:0046872">
    <property type="term" value="F:metal ion binding"/>
    <property type="evidence" value="ECO:0007669"/>
    <property type="project" value="UniProtKB-KW"/>
</dbReference>
<feature type="binding site" description="covalent" evidence="8">
    <location>
        <position position="244"/>
    </location>
    <ligand>
        <name>heme c</name>
        <dbReference type="ChEBI" id="CHEBI:61717"/>
        <label>2</label>
    </ligand>
</feature>
<evidence type="ECO:0000256" key="7">
    <source>
        <dbReference type="ARBA" id="ARBA00023004"/>
    </source>
</evidence>
<dbReference type="PROSITE" id="PS51007">
    <property type="entry name" value="CYTC"/>
    <property type="match status" value="2"/>
</dbReference>
<dbReference type="GO" id="GO:0020037">
    <property type="term" value="F:heme binding"/>
    <property type="evidence" value="ECO:0007669"/>
    <property type="project" value="InterPro"/>
</dbReference>
<dbReference type="InterPro" id="IPR036909">
    <property type="entry name" value="Cyt_c-like_dom_sf"/>
</dbReference>
<gene>
    <name evidence="11" type="ORF">CH357_15735</name>
</gene>
<keyword evidence="3 9" id="KW-0479">Metal-binding</keyword>
<dbReference type="PANTHER" id="PTHR30600">
    <property type="entry name" value="CYTOCHROME C PEROXIDASE-RELATED"/>
    <property type="match status" value="1"/>
</dbReference>
<keyword evidence="6" id="KW-0560">Oxidoreductase</keyword>
<comment type="PTM">
    <text evidence="8">Binds 2 heme groups per subunit.</text>
</comment>
<feature type="domain" description="Cytochrome c" evidence="10">
    <location>
        <begin position="228"/>
        <end position="368"/>
    </location>
</feature>
<feature type="binding site" description="covalent" evidence="8">
    <location>
        <position position="94"/>
    </location>
    <ligand>
        <name>heme c</name>
        <dbReference type="ChEBI" id="CHEBI:61717"/>
        <label>1</label>
    </ligand>
</feature>
<dbReference type="InterPro" id="IPR009056">
    <property type="entry name" value="Cyt_c-like_dom"/>
</dbReference>
<dbReference type="PANTHER" id="PTHR30600:SF14">
    <property type="entry name" value="CYTOCHROME C PEROXIDASE"/>
    <property type="match status" value="1"/>
</dbReference>
<dbReference type="GO" id="GO:0004130">
    <property type="term" value="F:cytochrome-c peroxidase activity"/>
    <property type="evidence" value="ECO:0007669"/>
    <property type="project" value="TreeGrafter"/>
</dbReference>
<evidence type="ECO:0000256" key="4">
    <source>
        <dbReference type="ARBA" id="ARBA00022729"/>
    </source>
</evidence>
<dbReference type="InterPro" id="IPR026259">
    <property type="entry name" value="MauG/Cytc_peroxidase"/>
</dbReference>
<feature type="binding site" description="axial binding residue" evidence="9">
    <location>
        <position position="248"/>
    </location>
    <ligand>
        <name>heme c</name>
        <dbReference type="ChEBI" id="CHEBI:61717"/>
        <label>2</label>
    </ligand>
    <ligandPart>
        <name>Fe</name>
        <dbReference type="ChEBI" id="CHEBI:18248"/>
    </ligandPart>
</feature>
<dbReference type="EMBL" id="NPDN01000008">
    <property type="protein sequence ID" value="PJZ24517.1"/>
    <property type="molecule type" value="Genomic_DNA"/>
</dbReference>
<evidence type="ECO:0000313" key="12">
    <source>
        <dbReference type="Proteomes" id="UP000232196"/>
    </source>
</evidence>
<protein>
    <submittedName>
        <fullName evidence="11">Di-heme enzyme</fullName>
    </submittedName>
</protein>
<dbReference type="Gene3D" id="1.10.760.10">
    <property type="entry name" value="Cytochrome c-like domain"/>
    <property type="match status" value="2"/>
</dbReference>
<name>A0A2M9X9Y3_9LEPT</name>
<keyword evidence="7 9" id="KW-0408">Iron</keyword>
<sequence length="382" mass="42820">MNRYIIFSLFFFLYFQCAQLGLEKEKSSGSEGLYLLLGTSTSEGTPYVWDLPAGFPTPKVPSDNPITLEKVELGKFLFYDIRLSENETQSCGSCHKQENAFTDGQTVSLGSTGQSHPRNAQHISNVVYNLRQTWANPLLKKLEDQARVPMFGDNPVELGMKDREDLLLERLSNDPDYTSKFKAAFPSDQNPFSILNITKALSSFQRTFISGNSAYDRYQAGDFTALSASAIRGKNLFFGERAECFHCHGGFNFTDTILHTGTVFEEVTFHNNGLDSSRFVSPNGGLYEFTFQESDRGKFRAPSLRNVDLTAPYMHDGSIPDLLSVINHYVNGGSGDGTNNPNRDVFVRSFSLSESEKQDLVEFLKSLTDTEFTTNPKFQDPF</sequence>
<dbReference type="RefSeq" id="WP_100707718.1">
    <property type="nucleotide sequence ID" value="NZ_NPDN01000008.1"/>
</dbReference>
<reference evidence="11 12" key="1">
    <citation type="submission" date="2017-07" db="EMBL/GenBank/DDBJ databases">
        <title>Leptospira spp. isolated from tropical soils.</title>
        <authorList>
            <person name="Thibeaux R."/>
            <person name="Iraola G."/>
            <person name="Ferres I."/>
            <person name="Bierque E."/>
            <person name="Girault D."/>
            <person name="Soupe-Gilbert M.-E."/>
            <person name="Picardeau M."/>
            <person name="Goarant C."/>
        </authorList>
    </citation>
    <scope>NUCLEOTIDE SEQUENCE [LARGE SCALE GENOMIC DNA]</scope>
    <source>
        <strain evidence="11 12">MCA1-C-A1</strain>
    </source>
</reference>
<dbReference type="NCBIfam" id="TIGR04039">
    <property type="entry name" value="MXAN_0977_Heme2"/>
    <property type="match status" value="1"/>
</dbReference>
<keyword evidence="12" id="KW-1185">Reference proteome</keyword>
<evidence type="ECO:0000256" key="3">
    <source>
        <dbReference type="ARBA" id="ARBA00022723"/>
    </source>
</evidence>
<dbReference type="SUPFAM" id="SSF46626">
    <property type="entry name" value="Cytochrome c"/>
    <property type="match status" value="2"/>
</dbReference>